<comment type="similarity">
    <text evidence="1">Belongs to the HupF/HypC family.</text>
</comment>
<keyword evidence="4" id="KW-1185">Reference proteome</keyword>
<evidence type="ECO:0000256" key="1">
    <source>
        <dbReference type="ARBA" id="ARBA00006018"/>
    </source>
</evidence>
<reference evidence="3 4" key="2">
    <citation type="journal article" date="2015" name="Stand. Genomic Sci.">
        <title>Draft genome sequence of Cellulomonas carbonis T26(T) and comparative analysis of six Cellulomonas genomes.</title>
        <authorList>
            <person name="Zhuang W."/>
            <person name="Zhang S."/>
            <person name="Xia X."/>
            <person name="Wang G."/>
        </authorList>
    </citation>
    <scope>NUCLEOTIDE SEQUENCE [LARGE SCALE GENOMIC DNA]</scope>
    <source>
        <strain evidence="3 4">T26</strain>
    </source>
</reference>
<proteinExistence type="inferred from homology"/>
<dbReference type="Pfam" id="PF01455">
    <property type="entry name" value="HupF_HypC"/>
    <property type="match status" value="1"/>
</dbReference>
<dbReference type="InterPro" id="IPR001109">
    <property type="entry name" value="Hydrogenase_HupF/HypC"/>
</dbReference>
<gene>
    <name evidence="3" type="ORF">N868_17015</name>
</gene>
<dbReference type="EMBL" id="AXCY01000066">
    <property type="protein sequence ID" value="KGM10018.1"/>
    <property type="molecule type" value="Genomic_DNA"/>
</dbReference>
<reference evidence="3 4" key="1">
    <citation type="submission" date="2013-08" db="EMBL/GenBank/DDBJ databases">
        <title>Genome sequencing of Cellulomonas carbonis T26.</title>
        <authorList>
            <person name="Chen F."/>
            <person name="Li Y."/>
            <person name="Wang G."/>
        </authorList>
    </citation>
    <scope>NUCLEOTIDE SEQUENCE [LARGE SCALE GENOMIC DNA]</scope>
    <source>
        <strain evidence="3 4">T26</strain>
    </source>
</reference>
<dbReference type="AlphaFoldDB" id="A0A0A0BNE2"/>
<dbReference type="RefSeq" id="WP_043607712.1">
    <property type="nucleotide sequence ID" value="NZ_AXCY01000066.1"/>
</dbReference>
<dbReference type="Gene3D" id="2.30.30.140">
    <property type="match status" value="1"/>
</dbReference>
<evidence type="ECO:0000256" key="2">
    <source>
        <dbReference type="SAM" id="MobiDB-lite"/>
    </source>
</evidence>
<evidence type="ECO:0000313" key="3">
    <source>
        <dbReference type="EMBL" id="KGM10018.1"/>
    </source>
</evidence>
<dbReference type="OrthoDB" id="9806017at2"/>
<feature type="region of interest" description="Disordered" evidence="2">
    <location>
        <begin position="62"/>
        <end position="99"/>
    </location>
</feature>
<dbReference type="Proteomes" id="UP000029839">
    <property type="component" value="Unassembled WGS sequence"/>
</dbReference>
<dbReference type="SUPFAM" id="SSF159127">
    <property type="entry name" value="HupF/HypC-like"/>
    <property type="match status" value="1"/>
</dbReference>
<name>A0A0A0BNE2_9CELL</name>
<comment type="caution">
    <text evidence="3">The sequence shown here is derived from an EMBL/GenBank/DDBJ whole genome shotgun (WGS) entry which is preliminary data.</text>
</comment>
<protein>
    <submittedName>
        <fullName evidence="3">Hydrogenase assembly protein HupF</fullName>
    </submittedName>
</protein>
<sequence length="99" mass="10347">MCVGEVVRVREVLPGRHVVVDGARTLRVSLLALDGPVVEGDWLLVHAGLALERLTDDEARDALALRAGDEPPDEPPADGPSADGLPADPRPDAPTGDPT</sequence>
<organism evidence="3 4">
    <name type="scientific">Cellulomonas carbonis T26</name>
    <dbReference type="NCBI Taxonomy" id="947969"/>
    <lineage>
        <taxon>Bacteria</taxon>
        <taxon>Bacillati</taxon>
        <taxon>Actinomycetota</taxon>
        <taxon>Actinomycetes</taxon>
        <taxon>Micrococcales</taxon>
        <taxon>Cellulomonadaceae</taxon>
        <taxon>Cellulomonas</taxon>
    </lineage>
</organism>
<accession>A0A0A0BNE2</accession>
<evidence type="ECO:0000313" key="4">
    <source>
        <dbReference type="Proteomes" id="UP000029839"/>
    </source>
</evidence>